<dbReference type="AlphaFoldDB" id="A0A2V4W870"/>
<comment type="caution">
    <text evidence="1">The sequence shown here is derived from an EMBL/GenBank/DDBJ whole genome shotgun (WGS) entry which is preliminary data.</text>
</comment>
<accession>A0A2V4W870</accession>
<reference evidence="1 2" key="1">
    <citation type="submission" date="2018-06" db="EMBL/GenBank/DDBJ databases">
        <title>Genomic Encyclopedia of Type Strains, Phase III (KMG-III): the genomes of soil and plant-associated and newly described type strains.</title>
        <authorList>
            <person name="Whitman W."/>
        </authorList>
    </citation>
    <scope>NUCLEOTIDE SEQUENCE [LARGE SCALE GENOMIC DNA]</scope>
    <source>
        <strain evidence="1 2">CECT 7022</strain>
    </source>
</reference>
<proteinExistence type="predicted"/>
<organism evidence="1 2">
    <name type="scientific">Paenibacillus barcinonensis</name>
    <dbReference type="NCBI Taxonomy" id="198119"/>
    <lineage>
        <taxon>Bacteria</taxon>
        <taxon>Bacillati</taxon>
        <taxon>Bacillota</taxon>
        <taxon>Bacilli</taxon>
        <taxon>Bacillales</taxon>
        <taxon>Paenibacillaceae</taxon>
        <taxon>Paenibacillus</taxon>
    </lineage>
</organism>
<gene>
    <name evidence="1" type="ORF">DFQ00_11475</name>
</gene>
<dbReference type="EMBL" id="QJSW01000014">
    <property type="protein sequence ID" value="PYE47335.1"/>
    <property type="molecule type" value="Genomic_DNA"/>
</dbReference>
<sequence>MPKLVIVLTGKAEKESDCIDFNSVLLWGLVCLDENMLI</sequence>
<evidence type="ECO:0000313" key="1">
    <source>
        <dbReference type="EMBL" id="PYE47335.1"/>
    </source>
</evidence>
<name>A0A2V4W870_PAEBA</name>
<evidence type="ECO:0000313" key="2">
    <source>
        <dbReference type="Proteomes" id="UP000247790"/>
    </source>
</evidence>
<dbReference type="Proteomes" id="UP000247790">
    <property type="component" value="Unassembled WGS sequence"/>
</dbReference>
<protein>
    <submittedName>
        <fullName evidence="1">Uncharacterized protein</fullName>
    </submittedName>
</protein>